<proteinExistence type="predicted"/>
<dbReference type="InterPro" id="IPR046053">
    <property type="entry name" value="DUF6011"/>
</dbReference>
<dbReference type="Pfam" id="PF19474">
    <property type="entry name" value="DUF6011"/>
    <property type="match status" value="1"/>
</dbReference>
<dbReference type="Proteomes" id="UP001368328">
    <property type="component" value="Chromosome"/>
</dbReference>
<gene>
    <name evidence="1" type="ORF">WCV66_09470</name>
</gene>
<organism evidence="1 2">
    <name type="scientific">Metabacillus rhizosphaerae</name>
    <dbReference type="NCBI Taxonomy" id="3117747"/>
    <lineage>
        <taxon>Bacteria</taxon>
        <taxon>Bacillati</taxon>
        <taxon>Bacillota</taxon>
        <taxon>Bacilli</taxon>
        <taxon>Bacillales</taxon>
        <taxon>Bacillaceae</taxon>
        <taxon>Metabacillus</taxon>
    </lineage>
</organism>
<reference evidence="1 2" key="1">
    <citation type="submission" date="2024-02" db="EMBL/GenBank/DDBJ databases">
        <title>Seven novel Bacillus-like species.</title>
        <authorList>
            <person name="Liu G."/>
        </authorList>
    </citation>
    <scope>NUCLEOTIDE SEQUENCE [LARGE SCALE GENOMIC DNA]</scope>
    <source>
        <strain evidence="1 2">FJAT-53654</strain>
    </source>
</reference>
<name>A0ABZ2MY88_9BACI</name>
<protein>
    <submittedName>
        <fullName evidence="1">DUF6011 domain-containing protein</fullName>
    </submittedName>
</protein>
<dbReference type="EMBL" id="CP147403">
    <property type="protein sequence ID" value="WXB90402.1"/>
    <property type="molecule type" value="Genomic_DNA"/>
</dbReference>
<sequence>MICPICNRPLKSKKSIERGIGPVCEVKVKKLENEPPEGQTKIDDYLPEGVAHD</sequence>
<dbReference type="RefSeq" id="WP_338788784.1">
    <property type="nucleotide sequence ID" value="NZ_CP147403.1"/>
</dbReference>
<evidence type="ECO:0000313" key="2">
    <source>
        <dbReference type="Proteomes" id="UP001368328"/>
    </source>
</evidence>
<accession>A0ABZ2MY88</accession>
<evidence type="ECO:0000313" key="1">
    <source>
        <dbReference type="EMBL" id="WXB90402.1"/>
    </source>
</evidence>
<keyword evidence="2" id="KW-1185">Reference proteome</keyword>